<dbReference type="SUPFAM" id="SSF54427">
    <property type="entry name" value="NTF2-like"/>
    <property type="match status" value="1"/>
</dbReference>
<proteinExistence type="predicted"/>
<evidence type="ECO:0000259" key="1">
    <source>
        <dbReference type="Pfam" id="PF13577"/>
    </source>
</evidence>
<feature type="domain" description="SnoaL-like" evidence="1">
    <location>
        <begin position="4"/>
        <end position="127"/>
    </location>
</feature>
<protein>
    <submittedName>
        <fullName evidence="2">Nuclear transport factor 2 family protein</fullName>
    </submittedName>
</protein>
<accession>A0A974WCY6</accession>
<gene>
    <name evidence="2" type="ORF">JWS13_27270</name>
</gene>
<keyword evidence="3" id="KW-1185">Reference proteome</keyword>
<evidence type="ECO:0000313" key="2">
    <source>
        <dbReference type="EMBL" id="QSE95566.1"/>
    </source>
</evidence>
<dbReference type="InterPro" id="IPR037401">
    <property type="entry name" value="SnoaL-like"/>
</dbReference>
<reference evidence="2 3" key="1">
    <citation type="journal article" date="2021" name="Microbiol. Resour. Announc.">
        <title>Complete Genome Sequences of Two Rhodococcus sp. Strains with Large and Linear Chromosomes, Isolated from Apple Rhizosphere.</title>
        <authorList>
            <person name="Benning S."/>
            <person name="Brugnone N."/>
            <person name="Siani R."/>
            <person name="Kublik S."/>
            <person name="Schloter M."/>
            <person name="Rad V."/>
        </authorList>
    </citation>
    <scope>NUCLEOTIDE SEQUENCE [LARGE SCALE GENOMIC DNA]</scope>
    <source>
        <strain evidence="2 3">R79</strain>
    </source>
</reference>
<reference evidence="2 3" key="2">
    <citation type="journal article" date="2022" name="Arch. Microbiol.">
        <title>Rhodococcus pseudokoreensis sp. nov. isolated from the rhizosphere of young M26 apple rootstocks.</title>
        <authorList>
            <person name="Kampfer P."/>
            <person name="Glaeser S.P."/>
            <person name="Blom J."/>
            <person name="Wolf J."/>
            <person name="Benning S."/>
            <person name="Schloter M."/>
            <person name="Neumann-Schaal M."/>
        </authorList>
    </citation>
    <scope>NUCLEOTIDE SEQUENCE [LARGE SCALE GENOMIC DNA]</scope>
    <source>
        <strain evidence="2 3">R79</strain>
    </source>
</reference>
<dbReference type="InterPro" id="IPR032710">
    <property type="entry name" value="NTF2-like_dom_sf"/>
</dbReference>
<dbReference type="Gene3D" id="3.10.450.50">
    <property type="match status" value="1"/>
</dbReference>
<dbReference type="Pfam" id="PF13577">
    <property type="entry name" value="SnoaL_4"/>
    <property type="match status" value="1"/>
</dbReference>
<organism evidence="2 3">
    <name type="scientific">Rhodococcus pseudokoreensis</name>
    <dbReference type="NCBI Taxonomy" id="2811421"/>
    <lineage>
        <taxon>Bacteria</taxon>
        <taxon>Bacillati</taxon>
        <taxon>Actinomycetota</taxon>
        <taxon>Actinomycetes</taxon>
        <taxon>Mycobacteriales</taxon>
        <taxon>Nocardiaceae</taxon>
        <taxon>Rhodococcus</taxon>
    </lineage>
</organism>
<evidence type="ECO:0000313" key="3">
    <source>
        <dbReference type="Proteomes" id="UP000662986"/>
    </source>
</evidence>
<name>A0A974WCY6_9NOCA</name>
<dbReference type="Proteomes" id="UP000662986">
    <property type="component" value="Chromosome"/>
</dbReference>
<dbReference type="EMBL" id="CP070619">
    <property type="protein sequence ID" value="QSE95566.1"/>
    <property type="molecule type" value="Genomic_DNA"/>
</dbReference>
<sequence length="187" mass="21654">MELLAAERDIDRALKMYCRGIDRRDAELVRSVYHDDAIDDHGGAFLGGPDAYVEWVMEHLLHFVSSMHTLHNSVIDVDGDVARVESYCVANHVRRAEGDELTMDVFGCRYIDRFENRPEAGWRIAHRIVVREWRLRQPMLSEAEQPRGFARPRRDRTDLSYMDRLPARGEDSVAETLSAWWLPSDLA</sequence>